<keyword evidence="1" id="KW-0812">Transmembrane</keyword>
<feature type="transmembrane region" description="Helical" evidence="1">
    <location>
        <begin position="52"/>
        <end position="73"/>
    </location>
</feature>
<feature type="transmembrane region" description="Helical" evidence="1">
    <location>
        <begin position="21"/>
        <end position="46"/>
    </location>
</feature>
<keyword evidence="1" id="KW-1133">Transmembrane helix</keyword>
<evidence type="ECO:0008006" key="4">
    <source>
        <dbReference type="Google" id="ProtNLM"/>
    </source>
</evidence>
<name>A0ABT1XPE6_9SPHN</name>
<evidence type="ECO:0000313" key="2">
    <source>
        <dbReference type="EMBL" id="MCR2832500.1"/>
    </source>
</evidence>
<comment type="caution">
    <text evidence="2">The sequence shown here is derived from an EMBL/GenBank/DDBJ whole genome shotgun (WGS) entry which is preliminary data.</text>
</comment>
<gene>
    <name evidence="2" type="ORF">NSO95_00955</name>
</gene>
<proteinExistence type="predicted"/>
<keyword evidence="1" id="KW-0472">Membrane</keyword>
<protein>
    <recommendedName>
        <fullName evidence="4">DUF4175 domain-containing protein</fullName>
    </recommendedName>
</protein>
<sequence length="89" mass="9598">MLHKFFEPGDWFSAKTHGYGAGLPVAWQGWVLLASYLGVMLGFGLLAESGTFANIAIAVAGIVVATALLVLVAKHRTRGGWRWRNGERG</sequence>
<keyword evidence="3" id="KW-1185">Reference proteome</keyword>
<organism evidence="2 3">
    <name type="scientific">Parerythrobacter lacustris</name>
    <dbReference type="NCBI Taxonomy" id="2969984"/>
    <lineage>
        <taxon>Bacteria</taxon>
        <taxon>Pseudomonadati</taxon>
        <taxon>Pseudomonadota</taxon>
        <taxon>Alphaproteobacteria</taxon>
        <taxon>Sphingomonadales</taxon>
        <taxon>Erythrobacteraceae</taxon>
        <taxon>Parerythrobacter</taxon>
    </lineage>
</organism>
<dbReference type="EMBL" id="JANKHH010000001">
    <property type="protein sequence ID" value="MCR2832500.1"/>
    <property type="molecule type" value="Genomic_DNA"/>
</dbReference>
<accession>A0ABT1XPE6</accession>
<evidence type="ECO:0000313" key="3">
    <source>
        <dbReference type="Proteomes" id="UP001206067"/>
    </source>
</evidence>
<dbReference type="RefSeq" id="WP_257594265.1">
    <property type="nucleotide sequence ID" value="NZ_JANKHH010000001.1"/>
</dbReference>
<reference evidence="2 3" key="1">
    <citation type="submission" date="2022-08" db="EMBL/GenBank/DDBJ databases">
        <title>Polyphasic taxonomy analysis of Qipengyuania sp.RS5-5.</title>
        <authorList>
            <person name="Xamxidin M."/>
            <person name="Wu M."/>
        </authorList>
    </citation>
    <scope>NUCLEOTIDE SEQUENCE [LARGE SCALE GENOMIC DNA]</scope>
    <source>
        <strain evidence="2 3">RS5-5</strain>
    </source>
</reference>
<evidence type="ECO:0000256" key="1">
    <source>
        <dbReference type="SAM" id="Phobius"/>
    </source>
</evidence>
<dbReference type="Proteomes" id="UP001206067">
    <property type="component" value="Unassembled WGS sequence"/>
</dbReference>